<evidence type="ECO:0000313" key="6">
    <source>
        <dbReference type="Proteomes" id="UP000182740"/>
    </source>
</evidence>
<dbReference type="Proteomes" id="UP000182740">
    <property type="component" value="Unassembled WGS sequence"/>
</dbReference>
<dbReference type="PANTHER" id="PTHR43722">
    <property type="entry name" value="PROLINE IMINOPEPTIDASE"/>
    <property type="match status" value="1"/>
</dbReference>
<keyword evidence="2" id="KW-0732">Signal</keyword>
<dbReference type="GO" id="GO:0005737">
    <property type="term" value="C:cytoplasm"/>
    <property type="evidence" value="ECO:0007669"/>
    <property type="project" value="InterPro"/>
</dbReference>
<feature type="domain" description="AB hydrolase-1" evidence="3">
    <location>
        <begin position="89"/>
        <end position="348"/>
    </location>
</feature>
<protein>
    <submittedName>
        <fullName evidence="5">TAP-like protein</fullName>
    </submittedName>
</protein>
<dbReference type="RefSeq" id="WP_072477259.1">
    <property type="nucleotide sequence ID" value="NZ_FPJG01000006.1"/>
</dbReference>
<dbReference type="AlphaFoldDB" id="A0A1K1RLF7"/>
<evidence type="ECO:0000259" key="4">
    <source>
        <dbReference type="Pfam" id="PF08386"/>
    </source>
</evidence>
<feature type="chain" id="PRO_5012023973" evidence="2">
    <location>
        <begin position="27"/>
        <end position="501"/>
    </location>
</feature>
<dbReference type="GO" id="GO:0004177">
    <property type="term" value="F:aminopeptidase activity"/>
    <property type="evidence" value="ECO:0007669"/>
    <property type="project" value="UniProtKB-EC"/>
</dbReference>
<gene>
    <name evidence="5" type="ORF">SAMN04489730_3463</name>
</gene>
<dbReference type="SUPFAM" id="SSF53474">
    <property type="entry name" value="alpha/beta-Hydrolases"/>
    <property type="match status" value="1"/>
</dbReference>
<dbReference type="InterPro" id="IPR005944">
    <property type="entry name" value="Pro_iminopeptidase"/>
</dbReference>
<reference evidence="6" key="1">
    <citation type="submission" date="2016-11" db="EMBL/GenBank/DDBJ databases">
        <authorList>
            <person name="Varghese N."/>
            <person name="Submissions S."/>
        </authorList>
    </citation>
    <scope>NUCLEOTIDE SEQUENCE [LARGE SCALE GENOMIC DNA]</scope>
    <source>
        <strain evidence="6">DSM 44671</strain>
    </source>
</reference>
<feature type="region of interest" description="Disordered" evidence="1">
    <location>
        <begin position="478"/>
        <end position="501"/>
    </location>
</feature>
<dbReference type="InterPro" id="IPR000073">
    <property type="entry name" value="AB_hydrolase_1"/>
</dbReference>
<feature type="signal peptide" evidence="2">
    <location>
        <begin position="1"/>
        <end position="26"/>
    </location>
</feature>
<dbReference type="PANTHER" id="PTHR43722:SF1">
    <property type="entry name" value="PROLINE IMINOPEPTIDASE"/>
    <property type="match status" value="1"/>
</dbReference>
<dbReference type="STRING" id="546364.SAMN04489730_3463"/>
<sequence length="501" mass="53600">MKRLIVTAVTGVAMAFTAVNAPAATAAPPGAITWGPCDVPWLVAAGAQCGMLDVPMDYRRPDGKRIQLAVSRVRHTSPDSAFQGVITTLPGGPGQSGLGMSALGPLLPGHAGDTYDWIGFAPRGVGTSKPALTCDPGYMDYDRPSYVPSTPQLEQAWLGRVRGYAAACAARNDPDLLANMKTTDTVADLESLRVALGVSTMSFYGYSYGTYVGQVYATLHPERVRRMVLDSNVAARDVYYRLNLDESPGFDRNLNLFLGWVASHDDVYHLGRTLAAVQAVFDAQLAKLARHPAAGMVGPDEWLDIFQQASYGQPNWTLLGSVFAGWVNAGDGETLKALFEEVGGRGDDNAYAAYLAVECTDTQSPVNWNKWRADTWQAFPKAPYFAWQNTWYNAPCAFWGTGAGKPVDVGSRGLGSLLLIDETLDAATPYEGSLETRGRFPNSALIAVPGGTSHANTLRGNACVDDKIAKYLTDGTLPARQPGKRSDVDCAPLPLPDPGAS</sequence>
<proteinExistence type="predicted"/>
<evidence type="ECO:0000313" key="5">
    <source>
        <dbReference type="EMBL" id="SFW72534.1"/>
    </source>
</evidence>
<keyword evidence="6" id="KW-1185">Reference proteome</keyword>
<evidence type="ECO:0000256" key="2">
    <source>
        <dbReference type="SAM" id="SignalP"/>
    </source>
</evidence>
<dbReference type="InterPro" id="IPR029058">
    <property type="entry name" value="AB_hydrolase_fold"/>
</dbReference>
<dbReference type="Pfam" id="PF00561">
    <property type="entry name" value="Abhydrolase_1"/>
    <property type="match status" value="1"/>
</dbReference>
<dbReference type="GO" id="GO:0006508">
    <property type="term" value="P:proteolysis"/>
    <property type="evidence" value="ECO:0007669"/>
    <property type="project" value="InterPro"/>
</dbReference>
<dbReference type="InterPro" id="IPR013595">
    <property type="entry name" value="Pept_S33_TAP-like_C"/>
</dbReference>
<evidence type="ECO:0000256" key="1">
    <source>
        <dbReference type="SAM" id="MobiDB-lite"/>
    </source>
</evidence>
<dbReference type="Gene3D" id="3.40.50.1820">
    <property type="entry name" value="alpha/beta hydrolase"/>
    <property type="match status" value="1"/>
</dbReference>
<name>A0A1K1RLF7_9PSEU</name>
<dbReference type="EMBL" id="FPJG01000006">
    <property type="protein sequence ID" value="SFW72534.1"/>
    <property type="molecule type" value="Genomic_DNA"/>
</dbReference>
<accession>A0A1K1RLF7</accession>
<organism evidence="5 6">
    <name type="scientific">Amycolatopsis australiensis</name>
    <dbReference type="NCBI Taxonomy" id="546364"/>
    <lineage>
        <taxon>Bacteria</taxon>
        <taxon>Bacillati</taxon>
        <taxon>Actinomycetota</taxon>
        <taxon>Actinomycetes</taxon>
        <taxon>Pseudonocardiales</taxon>
        <taxon>Pseudonocardiaceae</taxon>
        <taxon>Amycolatopsis</taxon>
    </lineage>
</organism>
<feature type="domain" description="Peptidase S33 tripeptidyl aminopeptidase-like C-terminal" evidence="4">
    <location>
        <begin position="387"/>
        <end position="480"/>
    </location>
</feature>
<evidence type="ECO:0000259" key="3">
    <source>
        <dbReference type="Pfam" id="PF00561"/>
    </source>
</evidence>
<dbReference type="Pfam" id="PF08386">
    <property type="entry name" value="Abhydrolase_4"/>
    <property type="match status" value="1"/>
</dbReference>